<evidence type="ECO:0000313" key="2">
    <source>
        <dbReference type="Proteomes" id="UP000265663"/>
    </source>
</evidence>
<evidence type="ECO:0000313" key="1">
    <source>
        <dbReference type="EMBL" id="RMZ67936.1"/>
    </source>
</evidence>
<reference evidence="1 2" key="1">
    <citation type="journal article" date="2014" name="PLoS ONE">
        <title>De novo Genome Assembly of the Fungal Plant Pathogen Pyrenophora semeniperda.</title>
        <authorList>
            <person name="Soliai M.M."/>
            <person name="Meyer S.E."/>
            <person name="Udall J.A."/>
            <person name="Elzinga D.E."/>
            <person name="Hermansen R.A."/>
            <person name="Bodily P.M."/>
            <person name="Hart A.A."/>
            <person name="Coleman C.E."/>
        </authorList>
    </citation>
    <scope>NUCLEOTIDE SEQUENCE [LARGE SCALE GENOMIC DNA]</scope>
    <source>
        <strain evidence="1 2">CCB06</strain>
        <tissue evidence="1">Mycelium</tissue>
    </source>
</reference>
<organism evidence="1 2">
    <name type="scientific">Pyrenophora seminiperda CCB06</name>
    <dbReference type="NCBI Taxonomy" id="1302712"/>
    <lineage>
        <taxon>Eukaryota</taxon>
        <taxon>Fungi</taxon>
        <taxon>Dikarya</taxon>
        <taxon>Ascomycota</taxon>
        <taxon>Pezizomycotina</taxon>
        <taxon>Dothideomycetes</taxon>
        <taxon>Pleosporomycetidae</taxon>
        <taxon>Pleosporales</taxon>
        <taxon>Pleosporineae</taxon>
        <taxon>Pleosporaceae</taxon>
        <taxon>Pyrenophora</taxon>
    </lineage>
</organism>
<keyword evidence="2" id="KW-1185">Reference proteome</keyword>
<accession>A0A3M7M0E6</accession>
<proteinExistence type="predicted"/>
<dbReference type="AlphaFoldDB" id="A0A3M7M0E6"/>
<dbReference type="EMBL" id="KE747814">
    <property type="protein sequence ID" value="RMZ67936.1"/>
    <property type="molecule type" value="Genomic_DNA"/>
</dbReference>
<dbReference type="Proteomes" id="UP000265663">
    <property type="component" value="Unassembled WGS sequence"/>
</dbReference>
<gene>
    <name evidence="1" type="ORF">GMOD_00004017</name>
</gene>
<name>A0A3M7M0E6_9PLEO</name>
<sequence>MASFRCSIHFIKLLCINDPKKVYADLLCALFDTLTLLLNSAHMCVMLLPANTV</sequence>
<protein>
    <submittedName>
        <fullName evidence="1">Uncharacterized protein</fullName>
    </submittedName>
</protein>